<evidence type="ECO:0000256" key="7">
    <source>
        <dbReference type="ARBA" id="ARBA00023125"/>
    </source>
</evidence>
<dbReference type="PROSITE" id="PS51194">
    <property type="entry name" value="HELICASE_CTER"/>
    <property type="match status" value="1"/>
</dbReference>
<dbReference type="GO" id="GO:0043590">
    <property type="term" value="C:bacterial nucleoid"/>
    <property type="evidence" value="ECO:0007669"/>
    <property type="project" value="TreeGrafter"/>
</dbReference>
<dbReference type="Pfam" id="PF00271">
    <property type="entry name" value="Helicase_C"/>
    <property type="match status" value="1"/>
</dbReference>
<evidence type="ECO:0000256" key="10">
    <source>
        <dbReference type="ARBA" id="ARBA00034808"/>
    </source>
</evidence>
<dbReference type="PANTHER" id="PTHR13710">
    <property type="entry name" value="DNA HELICASE RECQ FAMILY MEMBER"/>
    <property type="match status" value="1"/>
</dbReference>
<gene>
    <name evidence="15" type="ORF">B5808_10455</name>
</gene>
<dbReference type="InterPro" id="IPR002464">
    <property type="entry name" value="DNA/RNA_helicase_DEAH_CS"/>
</dbReference>
<dbReference type="InterPro" id="IPR021938">
    <property type="entry name" value="DUF3553"/>
</dbReference>
<dbReference type="Proteomes" id="UP000192775">
    <property type="component" value="Chromosome"/>
</dbReference>
<dbReference type="CDD" id="cd17920">
    <property type="entry name" value="DEXHc_RecQ"/>
    <property type="match status" value="1"/>
</dbReference>
<feature type="domain" description="Helicase C-terminal" evidence="14">
    <location>
        <begin position="255"/>
        <end position="399"/>
    </location>
</feature>
<evidence type="ECO:0000256" key="3">
    <source>
        <dbReference type="ARBA" id="ARBA00022741"/>
    </source>
</evidence>
<dbReference type="EMBL" id="CP020715">
    <property type="protein sequence ID" value="ARJ05599.1"/>
    <property type="molecule type" value="Genomic_DNA"/>
</dbReference>
<dbReference type="GO" id="GO:0009378">
    <property type="term" value="F:four-way junction helicase activity"/>
    <property type="evidence" value="ECO:0007669"/>
    <property type="project" value="TreeGrafter"/>
</dbReference>
<evidence type="ECO:0000256" key="6">
    <source>
        <dbReference type="ARBA" id="ARBA00022840"/>
    </source>
</evidence>
<evidence type="ECO:0000256" key="1">
    <source>
        <dbReference type="ARBA" id="ARBA00005446"/>
    </source>
</evidence>
<dbReference type="InterPro" id="IPR014001">
    <property type="entry name" value="Helicase_ATP-bd"/>
</dbReference>
<dbReference type="PROSITE" id="PS00690">
    <property type="entry name" value="DEAH_ATP_HELICASE"/>
    <property type="match status" value="1"/>
</dbReference>
<dbReference type="GO" id="GO:0005524">
    <property type="term" value="F:ATP binding"/>
    <property type="evidence" value="ECO:0007669"/>
    <property type="project" value="UniProtKB-KW"/>
</dbReference>
<organism evidence="15 16">
    <name type="scientific">Cnuibacter physcomitrellae</name>
    <dbReference type="NCBI Taxonomy" id="1619308"/>
    <lineage>
        <taxon>Bacteria</taxon>
        <taxon>Bacillati</taxon>
        <taxon>Actinomycetota</taxon>
        <taxon>Actinomycetes</taxon>
        <taxon>Micrococcales</taxon>
        <taxon>Microbacteriaceae</taxon>
        <taxon>Cnuibacter</taxon>
    </lineage>
</organism>
<comment type="similarity">
    <text evidence="1">Belongs to the helicase family. RecQ subfamily.</text>
</comment>
<dbReference type="KEGG" id="cphy:B5808_10455"/>
<dbReference type="Gene3D" id="1.10.10.10">
    <property type="entry name" value="Winged helix-like DNA-binding domain superfamily/Winged helix DNA-binding domain"/>
    <property type="match status" value="1"/>
</dbReference>
<dbReference type="Pfam" id="PF00270">
    <property type="entry name" value="DEAD"/>
    <property type="match status" value="1"/>
</dbReference>
<dbReference type="GO" id="GO:0005737">
    <property type="term" value="C:cytoplasm"/>
    <property type="evidence" value="ECO:0007669"/>
    <property type="project" value="TreeGrafter"/>
</dbReference>
<evidence type="ECO:0000256" key="2">
    <source>
        <dbReference type="ARBA" id="ARBA00022723"/>
    </source>
</evidence>
<dbReference type="PANTHER" id="PTHR13710:SF105">
    <property type="entry name" value="ATP-DEPENDENT DNA HELICASE Q1"/>
    <property type="match status" value="1"/>
</dbReference>
<dbReference type="InterPro" id="IPR032284">
    <property type="entry name" value="RecQ_Zn-bd"/>
</dbReference>
<evidence type="ECO:0000259" key="14">
    <source>
        <dbReference type="PROSITE" id="PS51194"/>
    </source>
</evidence>
<sequence length="569" mass="61919">MNGCEGWVASAGHILGGTVLKVNGSSHSTDVRERAAEVARTVFGWPSLRPGQAEAVEAVVEGQDLLAVMATGYGKSAIYQIAAHLLEGPAVVVSPLIALQADQVRHLAERTHDDEEAVAVNSSQSASANRAAWESVASGAAEFVFLAPEQLAKEEVLERLEQARPGLVVVDEAHCVSAWGHDFRPDYLRLGAAIERLGHPRVLALTATGSAPVRDEIVERLGMRSPRIIVGGFDRPNIRLAVRRHEHDHEKEQAVLEQVVGLEQPGLLYVATRGDTERLADVLSERGLRAAAYHGGLKAGERREVHRRFSDGELDVAVATSAFGMGIDKADVRYVVHADITDSVDSYYQEVGRCGRDGEPATATLHYRQEDLGLRRFFAGGKADHARVRSVTSALSTGRPTPAGDLAESSGVSARALTGVLNLLIEAELVREEADGFTLVRKVADAEAIRAVDEVVDRRTRIDESRLAMVRGFAETLRCRRQYLLEYFGDAGTEPCGNCDTCESGSAYEHDDEDATSGFRVDERVEHPEWGEGRVMSVEDDRLTVFFESVGYKVLSRELVEEKGLLAPE</sequence>
<keyword evidence="6" id="KW-0067">ATP-binding</keyword>
<name>A0A1X9LR33_9MICO</name>
<protein>
    <recommendedName>
        <fullName evidence="11">ATP-dependent DNA helicase RecQ</fullName>
        <ecNumber evidence="10">5.6.2.4</ecNumber>
    </recommendedName>
    <alternativeName>
        <fullName evidence="12">DNA 3'-5' helicase RecQ</fullName>
    </alternativeName>
</protein>
<dbReference type="Pfam" id="PF16124">
    <property type="entry name" value="RecQ_Zn_bind"/>
    <property type="match status" value="1"/>
</dbReference>
<evidence type="ECO:0000256" key="5">
    <source>
        <dbReference type="ARBA" id="ARBA00022806"/>
    </source>
</evidence>
<keyword evidence="5" id="KW-0347">Helicase</keyword>
<keyword evidence="4" id="KW-0378">Hydrolase</keyword>
<evidence type="ECO:0000256" key="8">
    <source>
        <dbReference type="ARBA" id="ARBA00023235"/>
    </source>
</evidence>
<keyword evidence="16" id="KW-1185">Reference proteome</keyword>
<dbReference type="SUPFAM" id="SSF46785">
    <property type="entry name" value="Winged helix' DNA-binding domain"/>
    <property type="match status" value="1"/>
</dbReference>
<proteinExistence type="inferred from homology"/>
<dbReference type="EC" id="5.6.2.4" evidence="10"/>
<dbReference type="GO" id="GO:0030894">
    <property type="term" value="C:replisome"/>
    <property type="evidence" value="ECO:0007669"/>
    <property type="project" value="TreeGrafter"/>
</dbReference>
<evidence type="ECO:0000313" key="16">
    <source>
        <dbReference type="Proteomes" id="UP000192775"/>
    </source>
</evidence>
<dbReference type="GO" id="GO:0016787">
    <property type="term" value="F:hydrolase activity"/>
    <property type="evidence" value="ECO:0007669"/>
    <property type="project" value="UniProtKB-KW"/>
</dbReference>
<keyword evidence="2" id="KW-0479">Metal-binding</keyword>
<evidence type="ECO:0000256" key="9">
    <source>
        <dbReference type="ARBA" id="ARBA00034617"/>
    </source>
</evidence>
<dbReference type="InterPro" id="IPR036390">
    <property type="entry name" value="WH_DNA-bd_sf"/>
</dbReference>
<dbReference type="GO" id="GO:0003677">
    <property type="term" value="F:DNA binding"/>
    <property type="evidence" value="ECO:0007669"/>
    <property type="project" value="UniProtKB-KW"/>
</dbReference>
<evidence type="ECO:0000256" key="4">
    <source>
        <dbReference type="ARBA" id="ARBA00022801"/>
    </source>
</evidence>
<feature type="domain" description="Helicase ATP-binding" evidence="13">
    <location>
        <begin position="56"/>
        <end position="227"/>
    </location>
</feature>
<dbReference type="GO" id="GO:0006310">
    <property type="term" value="P:DNA recombination"/>
    <property type="evidence" value="ECO:0007669"/>
    <property type="project" value="InterPro"/>
</dbReference>
<accession>A0A1X9LR33</accession>
<dbReference type="Gene3D" id="3.40.50.300">
    <property type="entry name" value="P-loop containing nucleotide triphosphate hydrolases"/>
    <property type="match status" value="2"/>
</dbReference>
<keyword evidence="7" id="KW-0238">DNA-binding</keyword>
<evidence type="ECO:0000256" key="11">
    <source>
        <dbReference type="ARBA" id="ARBA00044535"/>
    </source>
</evidence>
<dbReference type="GO" id="GO:0046872">
    <property type="term" value="F:metal ion binding"/>
    <property type="evidence" value="ECO:0007669"/>
    <property type="project" value="UniProtKB-KW"/>
</dbReference>
<dbReference type="SMART" id="SM00490">
    <property type="entry name" value="HELICc"/>
    <property type="match status" value="1"/>
</dbReference>
<reference evidence="15 16" key="1">
    <citation type="submission" date="2017-04" db="EMBL/GenBank/DDBJ databases">
        <authorList>
            <person name="Afonso C.L."/>
            <person name="Miller P.J."/>
            <person name="Scott M.A."/>
            <person name="Spackman E."/>
            <person name="Goraichik I."/>
            <person name="Dimitrov K.M."/>
            <person name="Suarez D.L."/>
            <person name="Swayne D.E."/>
        </authorList>
    </citation>
    <scope>NUCLEOTIDE SEQUENCE [LARGE SCALE GENOMIC DNA]</scope>
    <source>
        <strain evidence="16">XA(T)</strain>
    </source>
</reference>
<comment type="catalytic activity">
    <reaction evidence="9">
        <text>Couples ATP hydrolysis with the unwinding of duplex DNA by translocating in the 3'-5' direction.</text>
        <dbReference type="EC" id="5.6.2.4"/>
    </reaction>
</comment>
<dbReference type="InterPro" id="IPR027417">
    <property type="entry name" value="P-loop_NTPase"/>
</dbReference>
<evidence type="ECO:0000256" key="12">
    <source>
        <dbReference type="ARBA" id="ARBA00044550"/>
    </source>
</evidence>
<dbReference type="STRING" id="1619308.B5808_10455"/>
<keyword evidence="3" id="KW-0547">Nucleotide-binding</keyword>
<dbReference type="PROSITE" id="PS51192">
    <property type="entry name" value="HELICASE_ATP_BIND_1"/>
    <property type="match status" value="1"/>
</dbReference>
<dbReference type="InterPro" id="IPR004589">
    <property type="entry name" value="DNA_helicase_ATP-dep_RecQ"/>
</dbReference>
<dbReference type="InterPro" id="IPR036388">
    <property type="entry name" value="WH-like_DNA-bd_sf"/>
</dbReference>
<dbReference type="SUPFAM" id="SSF52540">
    <property type="entry name" value="P-loop containing nucleoside triphosphate hydrolases"/>
    <property type="match status" value="1"/>
</dbReference>
<evidence type="ECO:0000259" key="13">
    <source>
        <dbReference type="PROSITE" id="PS51192"/>
    </source>
</evidence>
<dbReference type="NCBIfam" id="TIGR00614">
    <property type="entry name" value="recQ_fam"/>
    <property type="match status" value="1"/>
</dbReference>
<dbReference type="AlphaFoldDB" id="A0A1X9LR33"/>
<dbReference type="SMART" id="SM00487">
    <property type="entry name" value="DEXDc"/>
    <property type="match status" value="1"/>
</dbReference>
<dbReference type="GO" id="GO:0043138">
    <property type="term" value="F:3'-5' DNA helicase activity"/>
    <property type="evidence" value="ECO:0007669"/>
    <property type="project" value="UniProtKB-EC"/>
</dbReference>
<dbReference type="GO" id="GO:0006281">
    <property type="term" value="P:DNA repair"/>
    <property type="evidence" value="ECO:0007669"/>
    <property type="project" value="TreeGrafter"/>
</dbReference>
<dbReference type="InterPro" id="IPR011545">
    <property type="entry name" value="DEAD/DEAH_box_helicase_dom"/>
</dbReference>
<dbReference type="InterPro" id="IPR001650">
    <property type="entry name" value="Helicase_C-like"/>
</dbReference>
<keyword evidence="8" id="KW-0413">Isomerase</keyword>
<evidence type="ECO:0000313" key="15">
    <source>
        <dbReference type="EMBL" id="ARJ05599.1"/>
    </source>
</evidence>
<dbReference type="Pfam" id="PF12073">
    <property type="entry name" value="DUF3553"/>
    <property type="match status" value="1"/>
</dbReference>